<dbReference type="Gene3D" id="3.40.50.2000">
    <property type="entry name" value="Glycogen Phosphorylase B"/>
    <property type="match status" value="1"/>
</dbReference>
<keyword evidence="2" id="KW-0808">Transferase</keyword>
<dbReference type="InterPro" id="IPR001173">
    <property type="entry name" value="Glyco_trans_2-like"/>
</dbReference>
<evidence type="ECO:0000313" key="2">
    <source>
        <dbReference type="EMBL" id="RUQ75198.1"/>
    </source>
</evidence>
<dbReference type="SUPFAM" id="SSF53448">
    <property type="entry name" value="Nucleotide-diphospho-sugar transferases"/>
    <property type="match status" value="1"/>
</dbReference>
<name>A0A3S0V3F6_9PROT</name>
<keyword evidence="3" id="KW-1185">Reference proteome</keyword>
<organism evidence="2 3">
    <name type="scientific">Azospirillum doebereinerae</name>
    <dbReference type="NCBI Taxonomy" id="92933"/>
    <lineage>
        <taxon>Bacteria</taxon>
        <taxon>Pseudomonadati</taxon>
        <taxon>Pseudomonadota</taxon>
        <taxon>Alphaproteobacteria</taxon>
        <taxon>Rhodospirillales</taxon>
        <taxon>Azospirillaceae</taxon>
        <taxon>Azospirillum</taxon>
    </lineage>
</organism>
<dbReference type="OrthoDB" id="115878at2"/>
<dbReference type="Proteomes" id="UP000280346">
    <property type="component" value="Unassembled WGS sequence"/>
</dbReference>
<proteinExistence type="predicted"/>
<accession>A0A3S0V3F6</accession>
<dbReference type="Pfam" id="PF13692">
    <property type="entry name" value="Glyco_trans_1_4"/>
    <property type="match status" value="1"/>
</dbReference>
<dbReference type="PANTHER" id="PTHR43179">
    <property type="entry name" value="RHAMNOSYLTRANSFERASE WBBL"/>
    <property type="match status" value="1"/>
</dbReference>
<reference evidence="2 3" key="1">
    <citation type="submission" date="2018-12" db="EMBL/GenBank/DDBJ databases">
        <authorList>
            <person name="Yang Y."/>
        </authorList>
    </citation>
    <scope>NUCLEOTIDE SEQUENCE [LARGE SCALE GENOMIC DNA]</scope>
    <source>
        <strain evidence="2 3">GSF71</strain>
    </source>
</reference>
<protein>
    <submittedName>
        <fullName evidence="2">Glycosyltransferase</fullName>
    </submittedName>
</protein>
<gene>
    <name evidence="2" type="ORF">EJ913_04950</name>
</gene>
<feature type="domain" description="Glycosyltransferase 2-like" evidence="1">
    <location>
        <begin position="706"/>
        <end position="874"/>
    </location>
</feature>
<sequence length="1339" mass="147002">MNRTFEAPDSGRIFSAIDGLHGTTLHGWIARSGSNPAPNQGPVPAALYEGAVRIADLDASNFRSEIREAALGDGFCGFATPLPLSLFDGKIHAFQVRVGAQVVASAELLLPPQRGAEGNFDRIEGLLALGWAQDPEAPGERLPVELLVGDRMVATGLAKHFRKDLEEAGLADPWCAYRIRIPDAYLNGMAHPFMVREGRTGRVFPLSAPVPLAVSWRTVRLTGLRDALLTIEADKRPAQDARLAIDLWIDDTRVDRFTIGEDGVPAVTVERGIPARYLDGSEHRFTLTLAESGFLLDSLTFRTDAVAFTPDLLLLDGAVPDEELANDRFAIPMVAGLIDRILRSRLFDSEVFAAATGLRFPSKRDAVHHYLGNRNAWLLPTSVWLDPRFVADLSGGLVPDRVSPLEWYLRQGRGADAGPNPLFSNADFRLLSGRSDGMADSMDESVSCFDDWLDRASAEGEADSSLSMPSFFVDVEHIRAGMRSADSPSDGGRSSVVGFLADWLATPPDRRRLDVLHPYFDEDWLAQRSLLGGKRTEGCRLAAFRLGRFPGGAPHPLMQDEGEDRNYYDAIRRYEILHRLTGEDAVELVSGLIDPGAFLAVFPATAEPSSALYRCVTADAGIVRRSFLTTVDDGFIAAEYPGLIDFAARETGVADINRIWARWLRTIRCPATYADALAGEKGFPSITEMRTLRNVRACPAEEAEASFIIPSYGRDDLVLRCVLSAILHPGADRLEFVVAEDAAHIDGGGILGYFLPFARFIRNPANLGFLANCNNAAAQTAAAVLIFVNNDIIVHKDAIPALLSTFRDRPRAGVVGGLILNPDGTIQENGGLLWADGSAWNYHRGRTLGEESVRNLRETDYVSGCWMGIRRTVWEEIGGFDTRFAPAYCEDSDFCLASRDRGHAVLVNPHSVVTHLEGATMGTDENSSSLKSHQRTNSRTLARKWALTLGTQHQVNGDATPFHTGRRFPRKSIALVFENNIPEFDQDAGSRTLYAVCRTLAAMENTYVVFVPQNNHRSRYAQSLERLGIEVISGSGSKRFEQLVERHSADFSYAFVSRIPVARHFKRHLERLRCVKSLYPVDVEALRAFPHDTGHPGFAPAVDAAMERYADQNRDVVSLFDNIVSCSEDETRLLRQWFTTPVVDMFPYDFPTASPPTAESARRDILFVGSYNHHPNREGIAYFVSRIWPQVTAALPEATLHICGSGFDHVDFSAVPNAIRHGLVSDGTLNYLYSICRVSIAPLLTGAGIKGKVIEASANGVPCVGTEAAWQGLAVPLAYGDLTGPIETFGERLIRTYRAYGPDMVASLLAFHMDSGRETAIAEVIPRLAGMKSRRRPSV</sequence>
<dbReference type="SUPFAM" id="SSF53756">
    <property type="entry name" value="UDP-Glycosyltransferase/glycogen phosphorylase"/>
    <property type="match status" value="1"/>
</dbReference>
<dbReference type="GO" id="GO:0016740">
    <property type="term" value="F:transferase activity"/>
    <property type="evidence" value="ECO:0007669"/>
    <property type="project" value="UniProtKB-KW"/>
</dbReference>
<dbReference type="InterPro" id="IPR029044">
    <property type="entry name" value="Nucleotide-diphossugar_trans"/>
</dbReference>
<dbReference type="Pfam" id="PF00535">
    <property type="entry name" value="Glycos_transf_2"/>
    <property type="match status" value="1"/>
</dbReference>
<evidence type="ECO:0000259" key="1">
    <source>
        <dbReference type="Pfam" id="PF00535"/>
    </source>
</evidence>
<evidence type="ECO:0000313" key="3">
    <source>
        <dbReference type="Proteomes" id="UP000280346"/>
    </source>
</evidence>
<dbReference type="PANTHER" id="PTHR43179:SF7">
    <property type="entry name" value="RHAMNOSYLTRANSFERASE WBBL"/>
    <property type="match status" value="1"/>
</dbReference>
<dbReference type="Gene3D" id="3.90.550.10">
    <property type="entry name" value="Spore Coat Polysaccharide Biosynthesis Protein SpsA, Chain A"/>
    <property type="match status" value="1"/>
</dbReference>
<comment type="caution">
    <text evidence="2">The sequence shown here is derived from an EMBL/GenBank/DDBJ whole genome shotgun (WGS) entry which is preliminary data.</text>
</comment>
<dbReference type="EMBL" id="RZIJ01000002">
    <property type="protein sequence ID" value="RUQ75198.1"/>
    <property type="molecule type" value="Genomic_DNA"/>
</dbReference>
<dbReference type="RefSeq" id="WP_126995347.1">
    <property type="nucleotide sequence ID" value="NZ_JBNPXW010000002.1"/>
</dbReference>